<keyword evidence="3" id="KW-1185">Reference proteome</keyword>
<dbReference type="EMBL" id="BGPR01000437">
    <property type="protein sequence ID" value="GBM20140.1"/>
    <property type="molecule type" value="Genomic_DNA"/>
</dbReference>
<feature type="compositionally biased region" description="Polar residues" evidence="1">
    <location>
        <begin position="1"/>
        <end position="11"/>
    </location>
</feature>
<sequence>MQVHLRSTSMPTGRKKTPVKNPNPIDTFSPCTKTKGWTTEQNLNNLPLSLHAGTHRSVPNNPPDGNKRHTRGFGMRFQKVKRTNERPAGSPLGQRNQFGEEMFRRRGFFGGLVGLISGSR</sequence>
<feature type="compositionally biased region" description="Polar residues" evidence="1">
    <location>
        <begin position="24"/>
        <end position="33"/>
    </location>
</feature>
<organism evidence="2 3">
    <name type="scientific">Araneus ventricosus</name>
    <name type="common">Orbweaver spider</name>
    <name type="synonym">Epeira ventricosa</name>
    <dbReference type="NCBI Taxonomy" id="182803"/>
    <lineage>
        <taxon>Eukaryota</taxon>
        <taxon>Metazoa</taxon>
        <taxon>Ecdysozoa</taxon>
        <taxon>Arthropoda</taxon>
        <taxon>Chelicerata</taxon>
        <taxon>Arachnida</taxon>
        <taxon>Araneae</taxon>
        <taxon>Araneomorphae</taxon>
        <taxon>Entelegynae</taxon>
        <taxon>Araneoidea</taxon>
        <taxon>Araneidae</taxon>
        <taxon>Araneus</taxon>
    </lineage>
</organism>
<proteinExistence type="predicted"/>
<accession>A0A4Y2DTG3</accession>
<gene>
    <name evidence="2" type="ORF">AVEN_81115_1</name>
</gene>
<comment type="caution">
    <text evidence="2">The sequence shown here is derived from an EMBL/GenBank/DDBJ whole genome shotgun (WGS) entry which is preliminary data.</text>
</comment>
<evidence type="ECO:0000313" key="3">
    <source>
        <dbReference type="Proteomes" id="UP000499080"/>
    </source>
</evidence>
<evidence type="ECO:0000313" key="2">
    <source>
        <dbReference type="EMBL" id="GBM20140.1"/>
    </source>
</evidence>
<evidence type="ECO:0000256" key="1">
    <source>
        <dbReference type="SAM" id="MobiDB-lite"/>
    </source>
</evidence>
<feature type="region of interest" description="Disordered" evidence="1">
    <location>
        <begin position="1"/>
        <end position="33"/>
    </location>
</feature>
<name>A0A4Y2DTG3_ARAVE</name>
<reference evidence="2 3" key="1">
    <citation type="journal article" date="2019" name="Sci. Rep.">
        <title>Orb-weaving spider Araneus ventricosus genome elucidates the spidroin gene catalogue.</title>
        <authorList>
            <person name="Kono N."/>
            <person name="Nakamura H."/>
            <person name="Ohtoshi R."/>
            <person name="Moran D.A.P."/>
            <person name="Shinohara A."/>
            <person name="Yoshida Y."/>
            <person name="Fujiwara M."/>
            <person name="Mori M."/>
            <person name="Tomita M."/>
            <person name="Arakawa K."/>
        </authorList>
    </citation>
    <scope>NUCLEOTIDE SEQUENCE [LARGE SCALE GENOMIC DNA]</scope>
</reference>
<dbReference type="AlphaFoldDB" id="A0A4Y2DTG3"/>
<protein>
    <submittedName>
        <fullName evidence="2">Uncharacterized protein</fullName>
    </submittedName>
</protein>
<dbReference type="Proteomes" id="UP000499080">
    <property type="component" value="Unassembled WGS sequence"/>
</dbReference>
<feature type="region of interest" description="Disordered" evidence="1">
    <location>
        <begin position="50"/>
        <end position="99"/>
    </location>
</feature>